<dbReference type="Gene3D" id="3.40.50.80">
    <property type="entry name" value="Nucleotide-binding domain of ferredoxin-NADP reductase (FNR) module"/>
    <property type="match status" value="1"/>
</dbReference>
<dbReference type="InterPro" id="IPR001433">
    <property type="entry name" value="OxRdtase_FAD/NAD-bd"/>
</dbReference>
<comment type="cofactor">
    <cofactor evidence="3">
        <name>[2Fe-2S] cluster</name>
        <dbReference type="ChEBI" id="CHEBI:190135"/>
    </cofactor>
</comment>
<dbReference type="InterPro" id="IPR017927">
    <property type="entry name" value="FAD-bd_FR_type"/>
</dbReference>
<dbReference type="InterPro" id="IPR006058">
    <property type="entry name" value="2Fe2S_fd_BS"/>
</dbReference>
<proteinExistence type="predicted"/>
<feature type="domain" description="2Fe-2S ferredoxin-type" evidence="4">
    <location>
        <begin position="3"/>
        <end position="92"/>
    </location>
</feature>
<dbReference type="SUPFAM" id="SSF54292">
    <property type="entry name" value="2Fe-2S ferredoxin-like"/>
    <property type="match status" value="1"/>
</dbReference>
<reference evidence="7" key="1">
    <citation type="submission" date="2016-10" db="EMBL/GenBank/DDBJ databases">
        <authorList>
            <person name="Varghese N."/>
            <person name="Submissions S."/>
        </authorList>
    </citation>
    <scope>NUCLEOTIDE SEQUENCE [LARGE SCALE GENOMIC DNA]</scope>
    <source>
        <strain evidence="7">LMG 26416</strain>
    </source>
</reference>
<dbReference type="PRINTS" id="PR00410">
    <property type="entry name" value="PHEHYDRXLASE"/>
</dbReference>
<accession>A0A1H7QAE9</accession>
<dbReference type="EMBL" id="FOAJ01000008">
    <property type="protein sequence ID" value="SEL44943.1"/>
    <property type="molecule type" value="Genomic_DNA"/>
</dbReference>
<dbReference type="InterPro" id="IPR001709">
    <property type="entry name" value="Flavoprot_Pyr_Nucl_cyt_Rdtase"/>
</dbReference>
<dbReference type="Pfam" id="PF00111">
    <property type="entry name" value="Fer2"/>
    <property type="match status" value="1"/>
</dbReference>
<keyword evidence="6" id="KW-0560">Oxidoreductase</keyword>
<dbReference type="PROSITE" id="PS51085">
    <property type="entry name" value="2FE2S_FER_2"/>
    <property type="match status" value="1"/>
</dbReference>
<dbReference type="Gene3D" id="3.10.20.30">
    <property type="match status" value="1"/>
</dbReference>
<dbReference type="InterPro" id="IPR017938">
    <property type="entry name" value="Riboflavin_synthase-like_b-brl"/>
</dbReference>
<dbReference type="AlphaFoldDB" id="A0A1H7QAE9"/>
<evidence type="ECO:0000256" key="3">
    <source>
        <dbReference type="ARBA" id="ARBA00034078"/>
    </source>
</evidence>
<feature type="domain" description="FAD-binding FR-type" evidence="5">
    <location>
        <begin position="99"/>
        <end position="199"/>
    </location>
</feature>
<dbReference type="PRINTS" id="PR00371">
    <property type="entry name" value="FPNCR"/>
</dbReference>
<dbReference type="InterPro" id="IPR012675">
    <property type="entry name" value="Beta-grasp_dom_sf"/>
</dbReference>
<dbReference type="PANTHER" id="PTHR47354:SF5">
    <property type="entry name" value="PROTEIN RFBI"/>
    <property type="match status" value="1"/>
</dbReference>
<dbReference type="GO" id="GO:0051213">
    <property type="term" value="F:dioxygenase activity"/>
    <property type="evidence" value="ECO:0007669"/>
    <property type="project" value="UniProtKB-KW"/>
</dbReference>
<sequence>MTYQVQVAGTDYRFDCSGDETVLDAALRAGFELPYSCRKGICGSCRGRVVEGLVDATGASEGLSDAERAQGFALYCRAKPRSDLVLESASIRRADPSARRVVRAKIFRISQPSPDVTVLQLRFPAGVKAKFRAGQYLQVVFGNGERRSFSMANPPSASDGAVLHIRHVPGGRFSGEVLPTLAQGDALEVELPYGDFYLREDSDKPIVFVASGTGFAPIHSIVEHALSRNVQRPMYLYWGARRAADLYALDVPSKWSARNPAFRFVPVLSAPDAAEAWDGRTGFVHEAVMQDHPSLEHMQVYACGAPAMTKAARDDFTSLRALPSSEFFCDAFVEGPAA</sequence>
<dbReference type="PANTHER" id="PTHR47354">
    <property type="entry name" value="NADH OXIDOREDUCTASE HCR"/>
    <property type="match status" value="1"/>
</dbReference>
<dbReference type="Gene3D" id="2.40.30.10">
    <property type="entry name" value="Translation factors"/>
    <property type="match status" value="1"/>
</dbReference>
<keyword evidence="2" id="KW-0479">Metal-binding</keyword>
<dbReference type="Proteomes" id="UP000199120">
    <property type="component" value="Unassembled WGS sequence"/>
</dbReference>
<gene>
    <name evidence="6" type="ORF">SAMN05192542_1087</name>
</gene>
<keyword evidence="2" id="KW-0411">Iron-sulfur</keyword>
<keyword evidence="2" id="KW-0408">Iron</keyword>
<dbReference type="InterPro" id="IPR050415">
    <property type="entry name" value="MRET"/>
</dbReference>
<dbReference type="SUPFAM" id="SSF63380">
    <property type="entry name" value="Riboflavin synthase domain-like"/>
    <property type="match status" value="1"/>
</dbReference>
<dbReference type="InterPro" id="IPR001041">
    <property type="entry name" value="2Fe-2S_ferredoxin-type"/>
</dbReference>
<dbReference type="GO" id="GO:0051537">
    <property type="term" value="F:2 iron, 2 sulfur cluster binding"/>
    <property type="evidence" value="ECO:0007669"/>
    <property type="project" value="UniProtKB-KW"/>
</dbReference>
<evidence type="ECO:0000313" key="7">
    <source>
        <dbReference type="Proteomes" id="UP000199120"/>
    </source>
</evidence>
<evidence type="ECO:0000313" key="6">
    <source>
        <dbReference type="EMBL" id="SEL44943.1"/>
    </source>
</evidence>
<dbReference type="PROSITE" id="PS00197">
    <property type="entry name" value="2FE2S_FER_1"/>
    <property type="match status" value="1"/>
</dbReference>
<dbReference type="STRING" id="416943.SAMN05445871_4689"/>
<evidence type="ECO:0000256" key="1">
    <source>
        <dbReference type="ARBA" id="ARBA00001974"/>
    </source>
</evidence>
<dbReference type="SUPFAM" id="SSF52343">
    <property type="entry name" value="Ferredoxin reductase-like, C-terminal NADP-linked domain"/>
    <property type="match status" value="1"/>
</dbReference>
<dbReference type="InterPro" id="IPR039261">
    <property type="entry name" value="FNR_nucleotide-bd"/>
</dbReference>
<name>A0A1H7QAE9_9BURK</name>
<dbReference type="InterPro" id="IPR036010">
    <property type="entry name" value="2Fe-2S_ferredoxin-like_sf"/>
</dbReference>
<protein>
    <submittedName>
        <fullName evidence="6">CDP-4-dehydro-6-deoxyglucose reductase/3-phenylpropionate/trans-cinnamate dioxygenase ferredoxin reductase subunit</fullName>
    </submittedName>
</protein>
<evidence type="ECO:0000256" key="2">
    <source>
        <dbReference type="ARBA" id="ARBA00022714"/>
    </source>
</evidence>
<dbReference type="Pfam" id="PF00175">
    <property type="entry name" value="NAD_binding_1"/>
    <property type="match status" value="1"/>
</dbReference>
<dbReference type="InterPro" id="IPR008333">
    <property type="entry name" value="Cbr1-like_FAD-bd_dom"/>
</dbReference>
<dbReference type="Pfam" id="PF00970">
    <property type="entry name" value="FAD_binding_6"/>
    <property type="match status" value="1"/>
</dbReference>
<dbReference type="OrthoDB" id="9806195at2"/>
<dbReference type="RefSeq" id="WP_090549417.1">
    <property type="nucleotide sequence ID" value="NZ_FNSR01000002.1"/>
</dbReference>
<comment type="cofactor">
    <cofactor evidence="1">
        <name>FAD</name>
        <dbReference type="ChEBI" id="CHEBI:57692"/>
    </cofactor>
</comment>
<dbReference type="PROSITE" id="PS51384">
    <property type="entry name" value="FAD_FR"/>
    <property type="match status" value="1"/>
</dbReference>
<organism evidence="6 7">
    <name type="scientific">Paraburkholderia caballeronis</name>
    <dbReference type="NCBI Taxonomy" id="416943"/>
    <lineage>
        <taxon>Bacteria</taxon>
        <taxon>Pseudomonadati</taxon>
        <taxon>Pseudomonadota</taxon>
        <taxon>Betaproteobacteria</taxon>
        <taxon>Burkholderiales</taxon>
        <taxon>Burkholderiaceae</taxon>
        <taxon>Paraburkholderia</taxon>
    </lineage>
</organism>
<keyword evidence="2" id="KW-0001">2Fe-2S</keyword>
<evidence type="ECO:0000259" key="4">
    <source>
        <dbReference type="PROSITE" id="PS51085"/>
    </source>
</evidence>
<evidence type="ECO:0000259" key="5">
    <source>
        <dbReference type="PROSITE" id="PS51384"/>
    </source>
</evidence>
<dbReference type="CDD" id="cd06189">
    <property type="entry name" value="flavin_oxioreductase"/>
    <property type="match status" value="1"/>
</dbReference>
<keyword evidence="6" id="KW-0223">Dioxygenase</keyword>
<keyword evidence="7" id="KW-1185">Reference proteome</keyword>
<dbReference type="CDD" id="cd00207">
    <property type="entry name" value="fer2"/>
    <property type="match status" value="1"/>
</dbReference>